<dbReference type="eggNOG" id="COG4933">
    <property type="taxonomic scope" value="Bacteria"/>
</dbReference>
<evidence type="ECO:0000313" key="1">
    <source>
        <dbReference type="EMBL" id="ARO88761.1"/>
    </source>
</evidence>
<dbReference type="AlphaFoldDB" id="A0A1W6SSI3"/>
<dbReference type="OrthoDB" id="9800495at2"/>
<reference evidence="1 2" key="1">
    <citation type="journal article" date="2015" name="Int. J. Syst. Evol. Microbiol.">
        <title>Nitrosospira lacus sp. nov., a psychrotolerant, ammonia-oxidizing bacterium from sandy lake sediment.</title>
        <authorList>
            <person name="Urakawa H."/>
            <person name="Garcia J.C."/>
            <person name="Nielsen J.L."/>
            <person name="Le V.Q."/>
            <person name="Kozlowski J.A."/>
            <person name="Stein L.Y."/>
            <person name="Lim C.K."/>
            <person name="Pommerening-Roser A."/>
            <person name="Martens-Habbena W."/>
            <person name="Stahl D.A."/>
            <person name="Klotz M.G."/>
        </authorList>
    </citation>
    <scope>NUCLEOTIDE SEQUENCE [LARGE SCALE GENOMIC DNA]</scope>
    <source>
        <strain evidence="1 2">APG3</strain>
    </source>
</reference>
<dbReference type="InterPro" id="IPR015947">
    <property type="entry name" value="PUA-like_sf"/>
</dbReference>
<dbReference type="Proteomes" id="UP000012179">
    <property type="component" value="Chromosome"/>
</dbReference>
<gene>
    <name evidence="1" type="ORF">EBAPG3_013835</name>
</gene>
<evidence type="ECO:0008006" key="3">
    <source>
        <dbReference type="Google" id="ProtNLM"/>
    </source>
</evidence>
<dbReference type="SUPFAM" id="SSF88697">
    <property type="entry name" value="PUA domain-like"/>
    <property type="match status" value="1"/>
</dbReference>
<protein>
    <recommendedName>
        <fullName evidence="3">ASCH domain-containing protein</fullName>
    </recommendedName>
</protein>
<dbReference type="KEGG" id="nlc:EBAPG3_013835"/>
<evidence type="ECO:0000313" key="2">
    <source>
        <dbReference type="Proteomes" id="UP000012179"/>
    </source>
</evidence>
<keyword evidence="2" id="KW-1185">Reference proteome</keyword>
<accession>A0A1W6SSI3</accession>
<sequence length="148" mass="16814">MMTHSNDLFPKPPKVALISIRPCFVEKILSREKKLEFRRSWATESVDVLVIYSSSPVQRIVATAKVVGVTEGSPTALWNLSQEKGGGVPRQLIRDYFTGKKTGFAIEISDVAEFQQAIDPKEMFKDFRAPQSFRYLDAKEYSQILEKL</sequence>
<proteinExistence type="predicted"/>
<name>A0A1W6SSI3_9PROT</name>
<dbReference type="EMBL" id="CP021106">
    <property type="protein sequence ID" value="ARO88761.1"/>
    <property type="molecule type" value="Genomic_DNA"/>
</dbReference>
<organism evidence="1 2">
    <name type="scientific">Nitrosospira lacus</name>
    <dbReference type="NCBI Taxonomy" id="1288494"/>
    <lineage>
        <taxon>Bacteria</taxon>
        <taxon>Pseudomonadati</taxon>
        <taxon>Pseudomonadota</taxon>
        <taxon>Betaproteobacteria</taxon>
        <taxon>Nitrosomonadales</taxon>
        <taxon>Nitrosomonadaceae</taxon>
        <taxon>Nitrosospira</taxon>
    </lineage>
</organism>
<dbReference type="Gene3D" id="2.30.130.30">
    <property type="entry name" value="Hypothetical protein"/>
    <property type="match status" value="1"/>
</dbReference>